<keyword evidence="7" id="KW-1185">Reference proteome</keyword>
<evidence type="ECO:0000256" key="4">
    <source>
        <dbReference type="PROSITE-ProRule" id="PRU00335"/>
    </source>
</evidence>
<dbReference type="Pfam" id="PF17754">
    <property type="entry name" value="TetR_C_14"/>
    <property type="match status" value="1"/>
</dbReference>
<gene>
    <name evidence="6" type="ORF">QIS96_36245</name>
</gene>
<dbReference type="Gene3D" id="1.10.357.10">
    <property type="entry name" value="Tetracycline Repressor, domain 2"/>
    <property type="match status" value="1"/>
</dbReference>
<dbReference type="Pfam" id="PF00440">
    <property type="entry name" value="TetR_N"/>
    <property type="match status" value="1"/>
</dbReference>
<evidence type="ECO:0000256" key="3">
    <source>
        <dbReference type="ARBA" id="ARBA00023163"/>
    </source>
</evidence>
<keyword evidence="1" id="KW-0805">Transcription regulation</keyword>
<evidence type="ECO:0000313" key="6">
    <source>
        <dbReference type="EMBL" id="MDI3409258.1"/>
    </source>
</evidence>
<dbReference type="PROSITE" id="PS50977">
    <property type="entry name" value="HTH_TETR_2"/>
    <property type="match status" value="1"/>
</dbReference>
<dbReference type="SUPFAM" id="SSF46689">
    <property type="entry name" value="Homeodomain-like"/>
    <property type="match status" value="1"/>
</dbReference>
<dbReference type="PANTHER" id="PTHR30055">
    <property type="entry name" value="HTH-TYPE TRANSCRIPTIONAL REGULATOR RUTR"/>
    <property type="match status" value="1"/>
</dbReference>
<dbReference type="PRINTS" id="PR00455">
    <property type="entry name" value="HTHTETR"/>
</dbReference>
<dbReference type="EMBL" id="JASCIQ010000065">
    <property type="protein sequence ID" value="MDI3409258.1"/>
    <property type="molecule type" value="Genomic_DNA"/>
</dbReference>
<comment type="caution">
    <text evidence="6">The sequence shown here is derived from an EMBL/GenBank/DDBJ whole genome shotgun (WGS) entry which is preliminary data.</text>
</comment>
<feature type="domain" description="HTH tetR-type" evidence="5">
    <location>
        <begin position="6"/>
        <end position="66"/>
    </location>
</feature>
<dbReference type="InterPro" id="IPR009057">
    <property type="entry name" value="Homeodomain-like_sf"/>
</dbReference>
<evidence type="ECO:0000256" key="2">
    <source>
        <dbReference type="ARBA" id="ARBA00023125"/>
    </source>
</evidence>
<feature type="DNA-binding region" description="H-T-H motif" evidence="4">
    <location>
        <begin position="29"/>
        <end position="48"/>
    </location>
</feature>
<protein>
    <submittedName>
        <fullName evidence="6">Helix-turn-helix domain-containing protein</fullName>
    </submittedName>
</protein>
<evidence type="ECO:0000256" key="1">
    <source>
        <dbReference type="ARBA" id="ARBA00023015"/>
    </source>
</evidence>
<dbReference type="PANTHER" id="PTHR30055:SF238">
    <property type="entry name" value="MYCOFACTOCIN BIOSYNTHESIS TRANSCRIPTIONAL REGULATOR MFTR-RELATED"/>
    <property type="match status" value="1"/>
</dbReference>
<proteinExistence type="predicted"/>
<accession>A0ABT6SM59</accession>
<dbReference type="Proteomes" id="UP001223978">
    <property type="component" value="Unassembled WGS sequence"/>
</dbReference>
<organism evidence="6 7">
    <name type="scientific">Streptomyces cavernicola</name>
    <dbReference type="NCBI Taxonomy" id="3043613"/>
    <lineage>
        <taxon>Bacteria</taxon>
        <taxon>Bacillati</taxon>
        <taxon>Actinomycetota</taxon>
        <taxon>Actinomycetes</taxon>
        <taxon>Kitasatosporales</taxon>
        <taxon>Streptomycetaceae</taxon>
        <taxon>Streptomyces</taxon>
    </lineage>
</organism>
<keyword evidence="2 4" id="KW-0238">DNA-binding</keyword>
<dbReference type="InterPro" id="IPR001647">
    <property type="entry name" value="HTH_TetR"/>
</dbReference>
<dbReference type="RefSeq" id="WP_282547128.1">
    <property type="nucleotide sequence ID" value="NZ_JASCIQ010000065.1"/>
</dbReference>
<evidence type="ECO:0000259" key="5">
    <source>
        <dbReference type="PROSITE" id="PS50977"/>
    </source>
</evidence>
<evidence type="ECO:0000313" key="7">
    <source>
        <dbReference type="Proteomes" id="UP001223978"/>
    </source>
</evidence>
<sequence>MGRWDVATHWRLANAATELFEERGYDAVTATHIAERAGVTRRSYFRYYADKREVMFAGTGQTPPELYQAVRAVCPGTPPLATALEALARVGSLLIAHQRNLARRRALIEAIPELKERDRTKLAELAEVVCAALTHRGADEDTARIVAQIALVAYENALARWLKAEGREDFASCIAAAATTLQAAVPGTAHP</sequence>
<keyword evidence="3" id="KW-0804">Transcription</keyword>
<name>A0ABT6SM59_9ACTN</name>
<reference evidence="6 7" key="1">
    <citation type="submission" date="2023-05" db="EMBL/GenBank/DDBJ databases">
        <title>Draft genome sequence of Streptomyces sp. B-S-A6 isolated from a cave soil in Thailand.</title>
        <authorList>
            <person name="Chamroensaksri N."/>
            <person name="Muangham S."/>
        </authorList>
    </citation>
    <scope>NUCLEOTIDE SEQUENCE [LARGE SCALE GENOMIC DNA]</scope>
    <source>
        <strain evidence="6 7">B-S-A6</strain>
    </source>
</reference>
<dbReference type="InterPro" id="IPR041347">
    <property type="entry name" value="MftR_C"/>
</dbReference>
<dbReference type="InterPro" id="IPR050109">
    <property type="entry name" value="HTH-type_TetR-like_transc_reg"/>
</dbReference>